<dbReference type="Proteomes" id="UP001597063">
    <property type="component" value="Unassembled WGS sequence"/>
</dbReference>
<dbReference type="EMBL" id="JBHTGP010000013">
    <property type="protein sequence ID" value="MFD0688414.1"/>
    <property type="molecule type" value="Genomic_DNA"/>
</dbReference>
<evidence type="ECO:0000256" key="7">
    <source>
        <dbReference type="ARBA" id="ARBA00022723"/>
    </source>
</evidence>
<feature type="transmembrane region" description="Helical" evidence="13">
    <location>
        <begin position="101"/>
        <end position="122"/>
    </location>
</feature>
<dbReference type="GO" id="GO:0008233">
    <property type="term" value="F:peptidase activity"/>
    <property type="evidence" value="ECO:0007669"/>
    <property type="project" value="UniProtKB-KW"/>
</dbReference>
<comment type="caution">
    <text evidence="14">The sequence shown here is derived from an EMBL/GenBank/DDBJ whole genome shotgun (WGS) entry which is preliminary data.</text>
</comment>
<accession>A0ABW2XRZ3</accession>
<evidence type="ECO:0000256" key="3">
    <source>
        <dbReference type="ARBA" id="ARBA00007931"/>
    </source>
</evidence>
<keyword evidence="11" id="KW-0482">Metalloprotease</keyword>
<evidence type="ECO:0000256" key="13">
    <source>
        <dbReference type="SAM" id="Phobius"/>
    </source>
</evidence>
<proteinExistence type="inferred from homology"/>
<evidence type="ECO:0000256" key="10">
    <source>
        <dbReference type="ARBA" id="ARBA00022989"/>
    </source>
</evidence>
<evidence type="ECO:0000313" key="15">
    <source>
        <dbReference type="Proteomes" id="UP001597063"/>
    </source>
</evidence>
<dbReference type="CDD" id="cd06158">
    <property type="entry name" value="S2P-M50_like_1"/>
    <property type="match status" value="1"/>
</dbReference>
<dbReference type="InterPro" id="IPR044537">
    <property type="entry name" value="Rip2-like"/>
</dbReference>
<reference evidence="15" key="1">
    <citation type="journal article" date="2019" name="Int. J. Syst. Evol. Microbiol.">
        <title>The Global Catalogue of Microorganisms (GCM) 10K type strain sequencing project: providing services to taxonomists for standard genome sequencing and annotation.</title>
        <authorList>
            <consortium name="The Broad Institute Genomics Platform"/>
            <consortium name="The Broad Institute Genome Sequencing Center for Infectious Disease"/>
            <person name="Wu L."/>
            <person name="Ma J."/>
        </authorList>
    </citation>
    <scope>NUCLEOTIDE SEQUENCE [LARGE SCALE GENOMIC DNA]</scope>
    <source>
        <strain evidence="15">JCM 9371</strain>
    </source>
</reference>
<evidence type="ECO:0000313" key="14">
    <source>
        <dbReference type="EMBL" id="MFD0688414.1"/>
    </source>
</evidence>
<keyword evidence="9" id="KW-0862">Zinc</keyword>
<keyword evidence="6 13" id="KW-0812">Transmembrane</keyword>
<sequence length="274" mass="30123">MKMGAVSGERGRSAVQPSPVFLAIVAATVLCGLIAWRYGTVLDRPGRIAVFGFVIAGWILSLSLHEFGHAYMAYRSGDRSVATRGYLTLNPLKYADVTLSFLIPLVFILLGGIGLPGGAVWIDRHSIRGRLRHSLISAAGPLSNALFAIMLAVIFKNFADREHALFWSGLAFLAFLQVTAAVLNLLPIPGLDGFGIVEPYLPRRWVEQASAYGGYVFLALIALLWLGPINGAFFDFIYTITDAIGLGEFPFRVNMSYDHFPIQLGHELFQFWQD</sequence>
<dbReference type="RefSeq" id="WP_242619512.1">
    <property type="nucleotide sequence ID" value="NZ_CAACUY010000130.1"/>
</dbReference>
<dbReference type="InterPro" id="IPR052348">
    <property type="entry name" value="Metallopeptidase_M50B"/>
</dbReference>
<comment type="subcellular location">
    <subcellularLocation>
        <location evidence="2">Cell membrane</location>
        <topology evidence="2">Multi-pass membrane protein</topology>
    </subcellularLocation>
</comment>
<organism evidence="14 15">
    <name type="scientific">Actinomadura fibrosa</name>
    <dbReference type="NCBI Taxonomy" id="111802"/>
    <lineage>
        <taxon>Bacteria</taxon>
        <taxon>Bacillati</taxon>
        <taxon>Actinomycetota</taxon>
        <taxon>Actinomycetes</taxon>
        <taxon>Streptosporangiales</taxon>
        <taxon>Thermomonosporaceae</taxon>
        <taxon>Actinomadura</taxon>
    </lineage>
</organism>
<keyword evidence="10 13" id="KW-1133">Transmembrane helix</keyword>
<feature type="transmembrane region" description="Helical" evidence="13">
    <location>
        <begin position="134"/>
        <end position="155"/>
    </location>
</feature>
<evidence type="ECO:0000256" key="11">
    <source>
        <dbReference type="ARBA" id="ARBA00023049"/>
    </source>
</evidence>
<evidence type="ECO:0000256" key="2">
    <source>
        <dbReference type="ARBA" id="ARBA00004651"/>
    </source>
</evidence>
<gene>
    <name evidence="14" type="ORF">ACFQZM_28230</name>
</gene>
<feature type="transmembrane region" description="Helical" evidence="13">
    <location>
        <begin position="20"/>
        <end position="36"/>
    </location>
</feature>
<keyword evidence="8" id="KW-0378">Hydrolase</keyword>
<comment type="similarity">
    <text evidence="3">Belongs to the peptidase M50B family.</text>
</comment>
<evidence type="ECO:0000256" key="9">
    <source>
        <dbReference type="ARBA" id="ARBA00022833"/>
    </source>
</evidence>
<feature type="transmembrane region" description="Helical" evidence="13">
    <location>
        <begin position="48"/>
        <end position="65"/>
    </location>
</feature>
<keyword evidence="4" id="KW-1003">Cell membrane</keyword>
<protein>
    <submittedName>
        <fullName evidence="14">Site-2 protease family protein</fullName>
    </submittedName>
</protein>
<evidence type="ECO:0000256" key="6">
    <source>
        <dbReference type="ARBA" id="ARBA00022692"/>
    </source>
</evidence>
<evidence type="ECO:0000256" key="12">
    <source>
        <dbReference type="ARBA" id="ARBA00023136"/>
    </source>
</evidence>
<name>A0ABW2XRZ3_9ACTN</name>
<evidence type="ECO:0000256" key="1">
    <source>
        <dbReference type="ARBA" id="ARBA00001947"/>
    </source>
</evidence>
<feature type="transmembrane region" description="Helical" evidence="13">
    <location>
        <begin position="167"/>
        <end position="188"/>
    </location>
</feature>
<feature type="transmembrane region" description="Helical" evidence="13">
    <location>
        <begin position="209"/>
        <end position="227"/>
    </location>
</feature>
<evidence type="ECO:0000256" key="5">
    <source>
        <dbReference type="ARBA" id="ARBA00022670"/>
    </source>
</evidence>
<comment type="cofactor">
    <cofactor evidence="1">
        <name>Zn(2+)</name>
        <dbReference type="ChEBI" id="CHEBI:29105"/>
    </cofactor>
</comment>
<evidence type="ECO:0000256" key="8">
    <source>
        <dbReference type="ARBA" id="ARBA00022801"/>
    </source>
</evidence>
<dbReference type="PANTHER" id="PTHR35864">
    <property type="entry name" value="ZINC METALLOPROTEASE MJ0611-RELATED"/>
    <property type="match status" value="1"/>
</dbReference>
<evidence type="ECO:0000256" key="4">
    <source>
        <dbReference type="ARBA" id="ARBA00022475"/>
    </source>
</evidence>
<dbReference type="PANTHER" id="PTHR35864:SF1">
    <property type="entry name" value="ZINC METALLOPROTEASE YWHC-RELATED"/>
    <property type="match status" value="1"/>
</dbReference>
<keyword evidence="12 13" id="KW-0472">Membrane</keyword>
<keyword evidence="5 14" id="KW-0645">Protease</keyword>
<keyword evidence="15" id="KW-1185">Reference proteome</keyword>
<keyword evidence="7" id="KW-0479">Metal-binding</keyword>
<dbReference type="GO" id="GO:0006508">
    <property type="term" value="P:proteolysis"/>
    <property type="evidence" value="ECO:0007669"/>
    <property type="project" value="UniProtKB-KW"/>
</dbReference>